<keyword evidence="1" id="KW-1133">Transmembrane helix</keyword>
<sequence>MTASVSEQNARSSDSGARDRVGVGAAHVAAWGFAFLLLRVFAVSDYEWETAFLVSTTLGLDDGLALVFGSLMASYLLTAILLICVLPPLIASSVWGTGEHRQGITMLAVLGLLVLGALTTSYNLWWLPLSTFAVFMTFFLIRRLPPRNRLRRSVSTVLARVGLMTGLATLLIAAFVQTPWVPQEQIETTGGTITGYVLSVDPGYLNVLTDDHQFVILLSNEVLSRR</sequence>
<gene>
    <name evidence="2" type="ORF">V1351_00115</name>
</gene>
<feature type="transmembrane region" description="Helical" evidence="1">
    <location>
        <begin position="157"/>
        <end position="176"/>
    </location>
</feature>
<accession>A0ABZ2MHF4</accession>
<keyword evidence="1" id="KW-0812">Transmembrane</keyword>
<evidence type="ECO:0000313" key="3">
    <source>
        <dbReference type="Proteomes" id="UP001382727"/>
    </source>
</evidence>
<dbReference type="Proteomes" id="UP001382727">
    <property type="component" value="Chromosome"/>
</dbReference>
<keyword evidence="1" id="KW-0472">Membrane</keyword>
<evidence type="ECO:0000256" key="1">
    <source>
        <dbReference type="SAM" id="Phobius"/>
    </source>
</evidence>
<proteinExistence type="predicted"/>
<dbReference type="RefSeq" id="WP_338749523.1">
    <property type="nucleotide sequence ID" value="NZ_CP144913.1"/>
</dbReference>
<feature type="transmembrane region" description="Helical" evidence="1">
    <location>
        <begin position="103"/>
        <end position="119"/>
    </location>
</feature>
<dbReference type="EMBL" id="CP144913">
    <property type="protein sequence ID" value="WXB76494.1"/>
    <property type="molecule type" value="Genomic_DNA"/>
</dbReference>
<feature type="transmembrane region" description="Helical" evidence="1">
    <location>
        <begin position="125"/>
        <end position="145"/>
    </location>
</feature>
<keyword evidence="3" id="KW-1185">Reference proteome</keyword>
<feature type="transmembrane region" description="Helical" evidence="1">
    <location>
        <begin position="63"/>
        <end position="91"/>
    </location>
</feature>
<protein>
    <submittedName>
        <fullName evidence="2">Uncharacterized protein</fullName>
    </submittedName>
</protein>
<feature type="transmembrane region" description="Helical" evidence="1">
    <location>
        <begin position="21"/>
        <end position="43"/>
    </location>
</feature>
<evidence type="ECO:0000313" key="2">
    <source>
        <dbReference type="EMBL" id="WXB76494.1"/>
    </source>
</evidence>
<organism evidence="2 3">
    <name type="scientific">Janibacter alittae</name>
    <dbReference type="NCBI Taxonomy" id="3115209"/>
    <lineage>
        <taxon>Bacteria</taxon>
        <taxon>Bacillati</taxon>
        <taxon>Actinomycetota</taxon>
        <taxon>Actinomycetes</taxon>
        <taxon>Micrococcales</taxon>
        <taxon>Intrasporangiaceae</taxon>
        <taxon>Janibacter</taxon>
    </lineage>
</organism>
<name>A0ABZ2MHF4_9MICO</name>
<reference evidence="2 3" key="1">
    <citation type="submission" date="2024-02" db="EMBL/GenBank/DDBJ databases">
        <title>Janibacter sp. nov., isolated from gut of marine sandworm.</title>
        <authorList>
            <person name="Kim B."/>
            <person name="Jun M.O."/>
            <person name="Shin N.-R."/>
        </authorList>
    </citation>
    <scope>NUCLEOTIDE SEQUENCE [LARGE SCALE GENOMIC DNA]</scope>
    <source>
        <strain evidence="2 3">A1S7</strain>
    </source>
</reference>